<evidence type="ECO:0000256" key="3">
    <source>
        <dbReference type="SAM" id="Coils"/>
    </source>
</evidence>
<feature type="compositionally biased region" description="Polar residues" evidence="4">
    <location>
        <begin position="171"/>
        <end position="194"/>
    </location>
</feature>
<evidence type="ECO:0000313" key="7">
    <source>
        <dbReference type="Proteomes" id="UP000254266"/>
    </source>
</evidence>
<evidence type="ECO:0008006" key="8">
    <source>
        <dbReference type="Google" id="ProtNLM"/>
    </source>
</evidence>
<name>A0A370DJL1_9GAMM</name>
<dbReference type="SUPFAM" id="SSF111384">
    <property type="entry name" value="OmpH-like"/>
    <property type="match status" value="1"/>
</dbReference>
<accession>A0A370DJL1</accession>
<proteinExistence type="inferred from homology"/>
<keyword evidence="7" id="KW-1185">Reference proteome</keyword>
<dbReference type="Proteomes" id="UP000254266">
    <property type="component" value="Unassembled WGS sequence"/>
</dbReference>
<feature type="region of interest" description="Disordered" evidence="4">
    <location>
        <begin position="170"/>
        <end position="194"/>
    </location>
</feature>
<protein>
    <recommendedName>
        <fullName evidence="8">OmpH family outer membrane protein</fullName>
    </recommendedName>
</protein>
<feature type="coiled-coil region" evidence="3">
    <location>
        <begin position="35"/>
        <end position="110"/>
    </location>
</feature>
<dbReference type="PANTHER" id="PTHR35089">
    <property type="entry name" value="CHAPERONE PROTEIN SKP"/>
    <property type="match status" value="1"/>
</dbReference>
<evidence type="ECO:0000256" key="1">
    <source>
        <dbReference type="ARBA" id="ARBA00009091"/>
    </source>
</evidence>
<evidence type="ECO:0000256" key="4">
    <source>
        <dbReference type="SAM" id="MobiDB-lite"/>
    </source>
</evidence>
<feature type="signal peptide" evidence="5">
    <location>
        <begin position="1"/>
        <end position="23"/>
    </location>
</feature>
<dbReference type="GO" id="GO:0050821">
    <property type="term" value="P:protein stabilization"/>
    <property type="evidence" value="ECO:0007669"/>
    <property type="project" value="TreeGrafter"/>
</dbReference>
<dbReference type="InterPro" id="IPR005632">
    <property type="entry name" value="Chaperone_Skp"/>
</dbReference>
<dbReference type="SMART" id="SM00935">
    <property type="entry name" value="OmpH"/>
    <property type="match status" value="1"/>
</dbReference>
<comment type="similarity">
    <text evidence="1">Belongs to the Skp family.</text>
</comment>
<organism evidence="6 7">
    <name type="scientific">endosymbiont of Galathealinum brachiosum</name>
    <dbReference type="NCBI Taxonomy" id="2200906"/>
    <lineage>
        <taxon>Bacteria</taxon>
        <taxon>Pseudomonadati</taxon>
        <taxon>Pseudomonadota</taxon>
        <taxon>Gammaproteobacteria</taxon>
        <taxon>sulfur-oxidizing symbionts</taxon>
    </lineage>
</organism>
<dbReference type="GO" id="GO:0051082">
    <property type="term" value="F:unfolded protein binding"/>
    <property type="evidence" value="ECO:0007669"/>
    <property type="project" value="InterPro"/>
</dbReference>
<evidence type="ECO:0000313" key="6">
    <source>
        <dbReference type="EMBL" id="RDH84564.1"/>
    </source>
</evidence>
<sequence>MFKKLTSSLLLLLFLTGCEQFQAASNTVVLDLDVIAKATGQAETIKQQVEKANSELTAQLQNISTQLNEQLAEEKKKLGKKPTAEDNRNIQQLTIQANQKMQQAKTLASQKSQQYRAALILQLRKNIQPVAEKIARERGADIVSISSNSMIWFNPEIDITDEVIAAVRAQPLSSDENNKATESTKNTVSQDNDK</sequence>
<dbReference type="InterPro" id="IPR024930">
    <property type="entry name" value="Skp_dom_sf"/>
</dbReference>
<dbReference type="GO" id="GO:0005829">
    <property type="term" value="C:cytosol"/>
    <property type="evidence" value="ECO:0007669"/>
    <property type="project" value="TreeGrafter"/>
</dbReference>
<dbReference type="EMBL" id="QFXC01000007">
    <property type="protein sequence ID" value="RDH84564.1"/>
    <property type="molecule type" value="Genomic_DNA"/>
</dbReference>
<keyword evidence="3" id="KW-0175">Coiled coil</keyword>
<evidence type="ECO:0000256" key="2">
    <source>
        <dbReference type="ARBA" id="ARBA00022729"/>
    </source>
</evidence>
<dbReference type="PROSITE" id="PS51257">
    <property type="entry name" value="PROKAR_LIPOPROTEIN"/>
    <property type="match status" value="1"/>
</dbReference>
<keyword evidence="2 5" id="KW-0732">Signal</keyword>
<dbReference type="AlphaFoldDB" id="A0A370DJL1"/>
<feature type="chain" id="PRO_5017083527" description="OmpH family outer membrane protein" evidence="5">
    <location>
        <begin position="24"/>
        <end position="194"/>
    </location>
</feature>
<dbReference type="Gene3D" id="3.30.910.20">
    <property type="entry name" value="Skp domain"/>
    <property type="match status" value="1"/>
</dbReference>
<reference evidence="6 7" key="1">
    <citation type="journal article" date="2018" name="ISME J.">
        <title>Endosymbiont genomes yield clues of tubeworm success.</title>
        <authorList>
            <person name="Li Y."/>
            <person name="Liles M.R."/>
            <person name="Halanych K.M."/>
        </authorList>
    </citation>
    <scope>NUCLEOTIDE SEQUENCE [LARGE SCALE GENOMIC DNA]</scope>
    <source>
        <strain evidence="6">A1464</strain>
    </source>
</reference>
<dbReference type="Pfam" id="PF03938">
    <property type="entry name" value="OmpH"/>
    <property type="match status" value="1"/>
</dbReference>
<comment type="caution">
    <text evidence="6">The sequence shown here is derived from an EMBL/GenBank/DDBJ whole genome shotgun (WGS) entry which is preliminary data.</text>
</comment>
<dbReference type="PANTHER" id="PTHR35089:SF1">
    <property type="entry name" value="CHAPERONE PROTEIN SKP"/>
    <property type="match status" value="1"/>
</dbReference>
<gene>
    <name evidence="6" type="ORF">DIZ80_03595</name>
</gene>
<evidence type="ECO:0000256" key="5">
    <source>
        <dbReference type="SAM" id="SignalP"/>
    </source>
</evidence>